<dbReference type="Proteomes" id="UP001140949">
    <property type="component" value="Unassembled WGS sequence"/>
</dbReference>
<dbReference type="AlphaFoldDB" id="A0AAX6HVX2"/>
<name>A0AAX6HVX2_IRIPA</name>
<keyword evidence="4" id="KW-1185">Reference proteome</keyword>
<comment type="caution">
    <text evidence="3">The sequence shown here is derived from an EMBL/GenBank/DDBJ whole genome shotgun (WGS) entry which is preliminary data.</text>
</comment>
<dbReference type="EMBL" id="JANAVB010006394">
    <property type="protein sequence ID" value="KAJ6845216.1"/>
    <property type="molecule type" value="Genomic_DNA"/>
</dbReference>
<reference evidence="3" key="1">
    <citation type="journal article" date="2023" name="GigaByte">
        <title>Genome assembly of the bearded iris, Iris pallida Lam.</title>
        <authorList>
            <person name="Bruccoleri R.E."/>
            <person name="Oakeley E.J."/>
            <person name="Faust A.M.E."/>
            <person name="Altorfer M."/>
            <person name="Dessus-Babus S."/>
            <person name="Burckhardt D."/>
            <person name="Oertli M."/>
            <person name="Naumann U."/>
            <person name="Petersen F."/>
            <person name="Wong J."/>
        </authorList>
    </citation>
    <scope>NUCLEOTIDE SEQUENCE</scope>
    <source>
        <strain evidence="3">GSM-AAB239-AS_SAM_17_03QT</strain>
    </source>
</reference>
<dbReference type="Pfam" id="PF00646">
    <property type="entry name" value="F-box"/>
    <property type="match status" value="1"/>
</dbReference>
<proteinExistence type="predicted"/>
<feature type="domain" description="KIB1-4 beta-propeller" evidence="2">
    <location>
        <begin position="97"/>
        <end position="349"/>
    </location>
</feature>
<protein>
    <submittedName>
        <fullName evidence="3">F-box protein</fullName>
    </submittedName>
</protein>
<sequence>MGNLSSRPCKLWRAAAAAGGRKDWAGLPDELVGAIAERLSIPDRIRFRAVCTSWASAAAAADHPPSPSRHPPWLMLDDRRAFGPPQLSFASVGDGRSYRLPGARARACVGSRDGRLVLLDSSTSDASLVNPVTGARASLPSFRTLPWSKAFFDVRKVALSSAAAGGDGGEGFVALSVVYSLSSCHLAFARAGDEEWTPLDFLPPPPPQRIEDVAYHDGKFFVVFTRGRVQTFDLAGASPAASRLYGTCALDASCQVHLVLSSCNNDLLQVRREKEVLTGRTTRLQVMKFAPDSDSGWVEIKDLGDRSLFLDDKHSVSLRADDSSAAAAAPVRKNCIYFADEVPHSGKIKVGDLRTFDVGKSTFEPFRLPGGSGANDRRQLMAPIWFIPSLLSP</sequence>
<gene>
    <name evidence="3" type="ORF">M6B38_289245</name>
</gene>
<dbReference type="InterPro" id="IPR036047">
    <property type="entry name" value="F-box-like_dom_sf"/>
</dbReference>
<evidence type="ECO:0000259" key="2">
    <source>
        <dbReference type="Pfam" id="PF03478"/>
    </source>
</evidence>
<dbReference type="PANTHER" id="PTHR44259:SF114">
    <property type="entry name" value="OS06G0707300 PROTEIN"/>
    <property type="match status" value="1"/>
</dbReference>
<evidence type="ECO:0000259" key="1">
    <source>
        <dbReference type="Pfam" id="PF00646"/>
    </source>
</evidence>
<evidence type="ECO:0000313" key="4">
    <source>
        <dbReference type="Proteomes" id="UP001140949"/>
    </source>
</evidence>
<reference evidence="3" key="2">
    <citation type="submission" date="2023-04" db="EMBL/GenBank/DDBJ databases">
        <authorList>
            <person name="Bruccoleri R.E."/>
            <person name="Oakeley E.J."/>
            <person name="Faust A.-M."/>
            <person name="Dessus-Babus S."/>
            <person name="Altorfer M."/>
            <person name="Burckhardt D."/>
            <person name="Oertli M."/>
            <person name="Naumann U."/>
            <person name="Petersen F."/>
            <person name="Wong J."/>
        </authorList>
    </citation>
    <scope>NUCLEOTIDE SEQUENCE</scope>
    <source>
        <strain evidence="3">GSM-AAB239-AS_SAM_17_03QT</strain>
        <tissue evidence="3">Leaf</tissue>
    </source>
</reference>
<dbReference type="SUPFAM" id="SSF81383">
    <property type="entry name" value="F-box domain"/>
    <property type="match status" value="1"/>
</dbReference>
<feature type="domain" description="F-box" evidence="1">
    <location>
        <begin position="25"/>
        <end position="57"/>
    </location>
</feature>
<dbReference type="CDD" id="cd09917">
    <property type="entry name" value="F-box_SF"/>
    <property type="match status" value="1"/>
</dbReference>
<evidence type="ECO:0000313" key="3">
    <source>
        <dbReference type="EMBL" id="KAJ6845216.1"/>
    </source>
</evidence>
<dbReference type="InterPro" id="IPR001810">
    <property type="entry name" value="F-box_dom"/>
</dbReference>
<dbReference type="Pfam" id="PF03478">
    <property type="entry name" value="Beta-prop_KIB1-4"/>
    <property type="match status" value="1"/>
</dbReference>
<dbReference type="InterPro" id="IPR005174">
    <property type="entry name" value="KIB1-4_b-propeller"/>
</dbReference>
<dbReference type="PANTHER" id="PTHR44259">
    <property type="entry name" value="OS07G0183000 PROTEIN-RELATED"/>
    <property type="match status" value="1"/>
</dbReference>
<accession>A0AAX6HVX2</accession>
<dbReference type="Gene3D" id="1.20.1280.50">
    <property type="match status" value="1"/>
</dbReference>
<organism evidence="3 4">
    <name type="scientific">Iris pallida</name>
    <name type="common">Sweet iris</name>
    <dbReference type="NCBI Taxonomy" id="29817"/>
    <lineage>
        <taxon>Eukaryota</taxon>
        <taxon>Viridiplantae</taxon>
        <taxon>Streptophyta</taxon>
        <taxon>Embryophyta</taxon>
        <taxon>Tracheophyta</taxon>
        <taxon>Spermatophyta</taxon>
        <taxon>Magnoliopsida</taxon>
        <taxon>Liliopsida</taxon>
        <taxon>Asparagales</taxon>
        <taxon>Iridaceae</taxon>
        <taxon>Iridoideae</taxon>
        <taxon>Irideae</taxon>
        <taxon>Iris</taxon>
    </lineage>
</organism>
<dbReference type="InterPro" id="IPR050942">
    <property type="entry name" value="F-box_BR-signaling"/>
</dbReference>